<keyword evidence="1" id="KW-1133">Transmembrane helix</keyword>
<dbReference type="HOGENOM" id="CLU_1945983_0_0_9"/>
<protein>
    <submittedName>
        <fullName evidence="2">Uncharacterized protein</fullName>
    </submittedName>
</protein>
<dbReference type="KEGG" id="lam:LA2_01020"/>
<evidence type="ECO:0000256" key="1">
    <source>
        <dbReference type="SAM" id="Phobius"/>
    </source>
</evidence>
<dbReference type="PATRIC" id="fig|695560.3.peg.199"/>
<organism evidence="2 3">
    <name type="scientific">Lactobacillus amylovorus (strain GRL 1112)</name>
    <dbReference type="NCBI Taxonomy" id="695560"/>
    <lineage>
        <taxon>Bacteria</taxon>
        <taxon>Bacillati</taxon>
        <taxon>Bacillota</taxon>
        <taxon>Bacilli</taxon>
        <taxon>Lactobacillales</taxon>
        <taxon>Lactobacillaceae</taxon>
        <taxon>Lactobacillus</taxon>
    </lineage>
</organism>
<evidence type="ECO:0000313" key="2">
    <source>
        <dbReference type="EMBL" id="ADQ58201.1"/>
    </source>
</evidence>
<sequence length="129" mass="13668">MTEAEAKSVELGWAKGGLSLYQITSGKYAGNYVLTGDAQVLTSTTPAKPADTSSDKINAGSSSVFYANTNTVVNISAVAATKSAPSAINGNIVYTDAKGQTILHFYTTWLTVPILQLLTLMAMFKIQRL</sequence>
<proteinExistence type="predicted"/>
<reference evidence="2 3" key="1">
    <citation type="journal article" date="2011" name="J. Bacteriol.">
        <title>Genome sequence of Lactobacillus amylovorus GRL1112.</title>
        <authorList>
            <person name="Kant R."/>
            <person name="Paulin L."/>
            <person name="Alatalo E."/>
            <person name="de Vos W.M."/>
            <person name="Palva A."/>
        </authorList>
    </citation>
    <scope>NUCLEOTIDE SEQUENCE [LARGE SCALE GENOMIC DNA]</scope>
    <source>
        <strain evidence="2 3">GRL 1112</strain>
    </source>
</reference>
<keyword evidence="1" id="KW-0812">Transmembrane</keyword>
<dbReference type="RefSeq" id="WP_013437031.1">
    <property type="nucleotide sequence ID" value="NC_014724.1"/>
</dbReference>
<name>E4SK57_LACAR</name>
<evidence type="ECO:0000313" key="3">
    <source>
        <dbReference type="Proteomes" id="UP000007033"/>
    </source>
</evidence>
<dbReference type="Proteomes" id="UP000007033">
    <property type="component" value="Chromosome"/>
</dbReference>
<accession>E4SK57</accession>
<dbReference type="EMBL" id="CP002338">
    <property type="protein sequence ID" value="ADQ58201.1"/>
    <property type="molecule type" value="Genomic_DNA"/>
</dbReference>
<dbReference type="AlphaFoldDB" id="E4SK57"/>
<feature type="transmembrane region" description="Helical" evidence="1">
    <location>
        <begin position="103"/>
        <end position="124"/>
    </location>
</feature>
<keyword evidence="1" id="KW-0472">Membrane</keyword>
<gene>
    <name evidence="2" type="ordered locus">LA2_01020</name>
</gene>